<protein>
    <submittedName>
        <fullName evidence="1">Uncharacterized protein</fullName>
    </submittedName>
</protein>
<sequence length="85" mass="9364">MQHTPAYLRAADETAYLLTSDDPAEVRRGLLRFQALPRQLHAEVYARIDVHLAPELDQEPAPAEVEVAQDAPEGEPVAEVAFSAE</sequence>
<reference evidence="1 2" key="1">
    <citation type="submission" date="2018-03" db="EMBL/GenBank/DDBJ databases">
        <title>Genomic Encyclopedia of Archaeal and Bacterial Type Strains, Phase II (KMG-II): from individual species to whole genera.</title>
        <authorList>
            <person name="Goeker M."/>
        </authorList>
    </citation>
    <scope>NUCLEOTIDE SEQUENCE [LARGE SCALE GENOMIC DNA]</scope>
    <source>
        <strain evidence="1 2">DSM 45312</strain>
    </source>
</reference>
<keyword evidence="2" id="KW-1185">Reference proteome</keyword>
<organism evidence="1 2">
    <name type="scientific">Murinocardiopsis flavida</name>
    <dbReference type="NCBI Taxonomy" id="645275"/>
    <lineage>
        <taxon>Bacteria</taxon>
        <taxon>Bacillati</taxon>
        <taxon>Actinomycetota</taxon>
        <taxon>Actinomycetes</taxon>
        <taxon>Streptosporangiales</taxon>
        <taxon>Nocardiopsidaceae</taxon>
        <taxon>Murinocardiopsis</taxon>
    </lineage>
</organism>
<evidence type="ECO:0000313" key="2">
    <source>
        <dbReference type="Proteomes" id="UP000240542"/>
    </source>
</evidence>
<evidence type="ECO:0000313" key="1">
    <source>
        <dbReference type="EMBL" id="PSK80163.1"/>
    </source>
</evidence>
<accession>A0A2P8C5B7</accession>
<proteinExistence type="predicted"/>
<gene>
    <name evidence="1" type="ORF">CLV63_1642</name>
</gene>
<name>A0A2P8C5B7_9ACTN</name>
<dbReference type="Proteomes" id="UP000240542">
    <property type="component" value="Unassembled WGS sequence"/>
</dbReference>
<dbReference type="EMBL" id="PYGA01000064">
    <property type="protein sequence ID" value="PSK80163.1"/>
    <property type="molecule type" value="Genomic_DNA"/>
</dbReference>
<comment type="caution">
    <text evidence="1">The sequence shown here is derived from an EMBL/GenBank/DDBJ whole genome shotgun (WGS) entry which is preliminary data.</text>
</comment>
<dbReference type="AlphaFoldDB" id="A0A2P8C5B7"/>
<dbReference type="RefSeq" id="WP_106587175.1">
    <property type="nucleotide sequence ID" value="NZ_PYGA01000064.1"/>
</dbReference>